<keyword evidence="2 7" id="KW-0812">Transmembrane</keyword>
<evidence type="ECO:0000256" key="5">
    <source>
        <dbReference type="ARBA" id="ARBA00023136"/>
    </source>
</evidence>
<evidence type="ECO:0000313" key="9">
    <source>
        <dbReference type="EMBL" id="KKU61270.1"/>
    </source>
</evidence>
<protein>
    <recommendedName>
        <fullName evidence="7">Probable membrane transporter protein</fullName>
    </recommendedName>
</protein>
<dbReference type="Pfam" id="PF00561">
    <property type="entry name" value="Abhydrolase_1"/>
    <property type="match status" value="1"/>
</dbReference>
<dbReference type="SUPFAM" id="SSF53474">
    <property type="entry name" value="alpha/beta-Hydrolases"/>
    <property type="match status" value="1"/>
</dbReference>
<dbReference type="InterPro" id="IPR029058">
    <property type="entry name" value="AB_hydrolase_fold"/>
</dbReference>
<dbReference type="InterPro" id="IPR000073">
    <property type="entry name" value="AB_hydrolase_1"/>
</dbReference>
<dbReference type="Pfam" id="PF01925">
    <property type="entry name" value="TauE"/>
    <property type="match status" value="1"/>
</dbReference>
<dbReference type="EMBL" id="LCNT01000004">
    <property type="protein sequence ID" value="KKU61270.1"/>
    <property type="molecule type" value="Genomic_DNA"/>
</dbReference>
<evidence type="ECO:0000313" key="10">
    <source>
        <dbReference type="Proteomes" id="UP000033860"/>
    </source>
</evidence>
<evidence type="ECO:0000256" key="7">
    <source>
        <dbReference type="RuleBase" id="RU363041"/>
    </source>
</evidence>
<feature type="transmembrane region" description="Helical" evidence="7">
    <location>
        <begin position="220"/>
        <end position="238"/>
    </location>
</feature>
<evidence type="ECO:0000259" key="8">
    <source>
        <dbReference type="Pfam" id="PF00561"/>
    </source>
</evidence>
<dbReference type="AlphaFoldDB" id="A0A0G1UU73"/>
<dbReference type="GO" id="GO:0004177">
    <property type="term" value="F:aminopeptidase activity"/>
    <property type="evidence" value="ECO:0007669"/>
    <property type="project" value="UniProtKB-KW"/>
</dbReference>
<keyword evidence="3" id="KW-0378">Hydrolase</keyword>
<accession>A0A0G1UU73</accession>
<feature type="transmembrane region" description="Helical" evidence="7">
    <location>
        <begin position="41"/>
        <end position="59"/>
    </location>
</feature>
<evidence type="ECO:0000256" key="4">
    <source>
        <dbReference type="ARBA" id="ARBA00022989"/>
    </source>
</evidence>
<comment type="subcellular location">
    <subcellularLocation>
        <location evidence="7">Cell membrane</location>
        <topology evidence="7">Multi-pass membrane protein</topology>
    </subcellularLocation>
    <subcellularLocation>
        <location evidence="1">Membrane</location>
        <topology evidence="1">Multi-pass membrane protein</topology>
    </subcellularLocation>
</comment>
<dbReference type="InterPro" id="IPR050261">
    <property type="entry name" value="FrsA_esterase"/>
</dbReference>
<organism evidence="9 10">
    <name type="scientific">Candidatus Beckwithbacteria bacterium GW2011_GWB1_47_15</name>
    <dbReference type="NCBI Taxonomy" id="1618371"/>
    <lineage>
        <taxon>Bacteria</taxon>
        <taxon>Candidatus Beckwithiibacteriota</taxon>
    </lineage>
</organism>
<proteinExistence type="inferred from homology"/>
<keyword evidence="7" id="KW-1003">Cell membrane</keyword>
<reference evidence="9 10" key="1">
    <citation type="journal article" date="2015" name="Nature">
        <title>rRNA introns, odd ribosomes, and small enigmatic genomes across a large radiation of phyla.</title>
        <authorList>
            <person name="Brown C.T."/>
            <person name="Hug L.A."/>
            <person name="Thomas B.C."/>
            <person name="Sharon I."/>
            <person name="Castelle C.J."/>
            <person name="Singh A."/>
            <person name="Wilkins M.J."/>
            <person name="Williams K.H."/>
            <person name="Banfield J.F."/>
        </authorList>
    </citation>
    <scope>NUCLEOTIDE SEQUENCE [LARGE SCALE GENOMIC DNA]</scope>
</reference>
<keyword evidence="9" id="KW-0031">Aminopeptidase</keyword>
<feature type="transmembrane region" description="Helical" evidence="7">
    <location>
        <begin position="189"/>
        <end position="208"/>
    </location>
</feature>
<dbReference type="Proteomes" id="UP000033860">
    <property type="component" value="Unassembled WGS sequence"/>
</dbReference>
<feature type="domain" description="AB hydrolase-1" evidence="8">
    <location>
        <begin position="328"/>
        <end position="468"/>
    </location>
</feature>
<feature type="transmembrane region" description="Helical" evidence="7">
    <location>
        <begin position="123"/>
        <end position="145"/>
    </location>
</feature>
<evidence type="ECO:0000256" key="3">
    <source>
        <dbReference type="ARBA" id="ARBA00022801"/>
    </source>
</evidence>
<keyword evidence="5 7" id="KW-0472">Membrane</keyword>
<name>A0A0G1UU73_9BACT</name>
<comment type="caution">
    <text evidence="9">The sequence shown here is derived from an EMBL/GenBank/DDBJ whole genome shotgun (WGS) entry which is preliminary data.</text>
</comment>
<keyword evidence="4 7" id="KW-1133">Transmembrane helix</keyword>
<evidence type="ECO:0000256" key="2">
    <source>
        <dbReference type="ARBA" id="ARBA00022692"/>
    </source>
</evidence>
<evidence type="ECO:0000256" key="6">
    <source>
        <dbReference type="ARBA" id="ARBA00038115"/>
    </source>
</evidence>
<dbReference type="PANTHER" id="PTHR22946:SF9">
    <property type="entry name" value="POLYKETIDE TRANSFERASE AF380"/>
    <property type="match status" value="1"/>
</dbReference>
<sequence>MAALLVVLLTFVGAFVGTITGFGSSTILVPTLSLFYPLPETLFFAGIIHWFVDVWKIFLFKRGLNWKLIWLFGLPGIIVAFAAAGLPGILPEFELKKLLGLFLVGYVIFIFKKPRWRLKPTNLNAALGGGLSGLTAAVFGVGGAVRSAFLTAFNLDKSIYIFTSGAIGLLIDTARLSGYWLNHFSLKDYGPTTLVWAILVSFLAAALAKKMAGRLNRQKFRRLVLVALFIVGLGYLIFTGPKTAAPSASWRTTTNQAAEDNPANPMPFEKLTIPYLKNRSYQSRLGQLNLALESDDYIAYLTSYASDGLKVNGLLYVPKAEPPPAGFPTVVFIHGYIPPANYRTLENYHAYASYLAEQGLVVFKIDLRGHDQSEGQASGAYYSGDYVIDTLNAYAALESFDLVNPNRIGLWGHSMAGNVVMRALAAKPDIPKVVIWAGAVYTYEDWQEYRLADRSYRPPGMDDDRRRRREELFATHGEFDPSSSFWSQVPATNFLDGVQGAIQIHHAENDNVVNIGYSQNLIQILNTTAIPHQLFEYPSGGHNLEGAVFNTAMSRTADFFKN</sequence>
<comment type="similarity">
    <text evidence="6">Belongs to the AB hydrolase superfamily. FUS2 hydrolase family.</text>
</comment>
<keyword evidence="9" id="KW-0645">Protease</keyword>
<dbReference type="GO" id="GO:0005886">
    <property type="term" value="C:plasma membrane"/>
    <property type="evidence" value="ECO:0007669"/>
    <property type="project" value="UniProtKB-SubCell"/>
</dbReference>
<evidence type="ECO:0000256" key="1">
    <source>
        <dbReference type="ARBA" id="ARBA00004141"/>
    </source>
</evidence>
<comment type="similarity">
    <text evidence="7">Belongs to the 4-toluene sulfonate uptake permease (TSUP) (TC 2.A.102) family.</text>
</comment>
<dbReference type="PANTHER" id="PTHR22946">
    <property type="entry name" value="DIENELACTONE HYDROLASE DOMAIN-CONTAINING PROTEIN-RELATED"/>
    <property type="match status" value="1"/>
</dbReference>
<gene>
    <name evidence="9" type="ORF">UX85_C0004G0192</name>
</gene>
<dbReference type="GO" id="GO:0052689">
    <property type="term" value="F:carboxylic ester hydrolase activity"/>
    <property type="evidence" value="ECO:0007669"/>
    <property type="project" value="UniProtKB-ARBA"/>
</dbReference>
<dbReference type="InterPro" id="IPR002781">
    <property type="entry name" value="TM_pro_TauE-like"/>
</dbReference>
<dbReference type="Gene3D" id="3.40.50.1820">
    <property type="entry name" value="alpha/beta hydrolase"/>
    <property type="match status" value="1"/>
</dbReference>
<feature type="transmembrane region" description="Helical" evidence="7">
    <location>
        <begin position="68"/>
        <end position="89"/>
    </location>
</feature>